<keyword evidence="3" id="KW-0813">Transport</keyword>
<proteinExistence type="inferred from homology"/>
<evidence type="ECO:0000256" key="3">
    <source>
        <dbReference type="ARBA" id="ARBA00022448"/>
    </source>
</evidence>
<reference evidence="9 10" key="1">
    <citation type="submission" date="2014-04" db="EMBL/GenBank/DDBJ databases">
        <authorList>
            <consortium name="DOE Joint Genome Institute"/>
            <person name="Kuo A."/>
            <person name="Tarkka M."/>
            <person name="Buscot F."/>
            <person name="Kohler A."/>
            <person name="Nagy L.G."/>
            <person name="Floudas D."/>
            <person name="Copeland A."/>
            <person name="Barry K.W."/>
            <person name="Cichocki N."/>
            <person name="Veneault-Fourrey C."/>
            <person name="LaButti K."/>
            <person name="Lindquist E.A."/>
            <person name="Lipzen A."/>
            <person name="Lundell T."/>
            <person name="Morin E."/>
            <person name="Murat C."/>
            <person name="Sun H."/>
            <person name="Tunlid A."/>
            <person name="Henrissat B."/>
            <person name="Grigoriev I.V."/>
            <person name="Hibbett D.S."/>
            <person name="Martin F."/>
            <person name="Nordberg H.P."/>
            <person name="Cantor M.N."/>
            <person name="Hua S.X."/>
        </authorList>
    </citation>
    <scope>NUCLEOTIDE SEQUENCE [LARGE SCALE GENOMIC DNA]</scope>
    <source>
        <strain evidence="9 10">F 1598</strain>
    </source>
</reference>
<dbReference type="STRING" id="765440.A0A0C3GEL4"/>
<dbReference type="AlphaFoldDB" id="A0A0C3GEL4"/>
<dbReference type="Proteomes" id="UP000054166">
    <property type="component" value="Unassembled WGS sequence"/>
</dbReference>
<protein>
    <recommendedName>
        <fullName evidence="8">Major facilitator superfamily (MFS) profile domain-containing protein</fullName>
    </recommendedName>
</protein>
<accession>A0A0C3GEL4</accession>
<keyword evidence="4 7" id="KW-0812">Transmembrane</keyword>
<dbReference type="GO" id="GO:0016020">
    <property type="term" value="C:membrane"/>
    <property type="evidence" value="ECO:0007669"/>
    <property type="project" value="TreeGrafter"/>
</dbReference>
<dbReference type="InterPro" id="IPR020846">
    <property type="entry name" value="MFS_dom"/>
</dbReference>
<dbReference type="InterPro" id="IPR036259">
    <property type="entry name" value="MFS_trans_sf"/>
</dbReference>
<feature type="transmembrane region" description="Helical" evidence="7">
    <location>
        <begin position="438"/>
        <end position="457"/>
    </location>
</feature>
<keyword evidence="5 7" id="KW-1133">Transmembrane helix</keyword>
<feature type="transmembrane region" description="Helical" evidence="7">
    <location>
        <begin position="229"/>
        <end position="251"/>
    </location>
</feature>
<dbReference type="PANTHER" id="PTHR23514:SF3">
    <property type="entry name" value="BYPASS OF STOP CODON PROTEIN 6"/>
    <property type="match status" value="1"/>
</dbReference>
<evidence type="ECO:0000256" key="6">
    <source>
        <dbReference type="ARBA" id="ARBA00023136"/>
    </source>
</evidence>
<dbReference type="HOGENOM" id="CLU_021993_6_0_1"/>
<evidence type="ECO:0000313" key="10">
    <source>
        <dbReference type="Proteomes" id="UP000054166"/>
    </source>
</evidence>
<organism evidence="9 10">
    <name type="scientific">Piloderma croceum (strain F 1598)</name>
    <dbReference type="NCBI Taxonomy" id="765440"/>
    <lineage>
        <taxon>Eukaryota</taxon>
        <taxon>Fungi</taxon>
        <taxon>Dikarya</taxon>
        <taxon>Basidiomycota</taxon>
        <taxon>Agaricomycotina</taxon>
        <taxon>Agaricomycetes</taxon>
        <taxon>Agaricomycetidae</taxon>
        <taxon>Atheliales</taxon>
        <taxon>Atheliaceae</taxon>
        <taxon>Piloderma</taxon>
    </lineage>
</organism>
<dbReference type="InterPro" id="IPR011701">
    <property type="entry name" value="MFS"/>
</dbReference>
<dbReference type="FunFam" id="1.20.1250.20:FF:000286">
    <property type="entry name" value="MFS efflux transporter"/>
    <property type="match status" value="1"/>
</dbReference>
<reference evidence="10" key="2">
    <citation type="submission" date="2015-01" db="EMBL/GenBank/DDBJ databases">
        <title>Evolutionary Origins and Diversification of the Mycorrhizal Mutualists.</title>
        <authorList>
            <consortium name="DOE Joint Genome Institute"/>
            <consortium name="Mycorrhizal Genomics Consortium"/>
            <person name="Kohler A."/>
            <person name="Kuo A."/>
            <person name="Nagy L.G."/>
            <person name="Floudas D."/>
            <person name="Copeland A."/>
            <person name="Barry K.W."/>
            <person name="Cichocki N."/>
            <person name="Veneault-Fourrey C."/>
            <person name="LaButti K."/>
            <person name="Lindquist E.A."/>
            <person name="Lipzen A."/>
            <person name="Lundell T."/>
            <person name="Morin E."/>
            <person name="Murat C."/>
            <person name="Riley R."/>
            <person name="Ohm R."/>
            <person name="Sun H."/>
            <person name="Tunlid A."/>
            <person name="Henrissat B."/>
            <person name="Grigoriev I.V."/>
            <person name="Hibbett D.S."/>
            <person name="Martin F."/>
        </authorList>
    </citation>
    <scope>NUCLEOTIDE SEQUENCE [LARGE SCALE GENOMIC DNA]</scope>
    <source>
        <strain evidence="10">F 1598</strain>
    </source>
</reference>
<dbReference type="SUPFAM" id="SSF103473">
    <property type="entry name" value="MFS general substrate transporter"/>
    <property type="match status" value="1"/>
</dbReference>
<feature type="transmembrane region" description="Helical" evidence="7">
    <location>
        <begin position="350"/>
        <end position="369"/>
    </location>
</feature>
<dbReference type="PROSITE" id="PS50850">
    <property type="entry name" value="MFS"/>
    <property type="match status" value="1"/>
</dbReference>
<evidence type="ECO:0000256" key="2">
    <source>
        <dbReference type="ARBA" id="ARBA00008335"/>
    </source>
</evidence>
<dbReference type="Pfam" id="PF07690">
    <property type="entry name" value="MFS_1"/>
    <property type="match status" value="1"/>
</dbReference>
<feature type="domain" description="Major facilitator superfamily (MFS) profile" evidence="8">
    <location>
        <begin position="77"/>
        <end position="463"/>
    </location>
</feature>
<feature type="transmembrane region" description="Helical" evidence="7">
    <location>
        <begin position="404"/>
        <end position="426"/>
    </location>
</feature>
<dbReference type="OrthoDB" id="413079at2759"/>
<dbReference type="EMBL" id="KN832973">
    <property type="protein sequence ID" value="KIM90104.1"/>
    <property type="molecule type" value="Genomic_DNA"/>
</dbReference>
<keyword evidence="6 7" id="KW-0472">Membrane</keyword>
<keyword evidence="10" id="KW-1185">Reference proteome</keyword>
<evidence type="ECO:0000256" key="4">
    <source>
        <dbReference type="ARBA" id="ARBA00022692"/>
    </source>
</evidence>
<feature type="transmembrane region" description="Helical" evidence="7">
    <location>
        <begin position="144"/>
        <end position="164"/>
    </location>
</feature>
<comment type="subcellular location">
    <subcellularLocation>
        <location evidence="1">Endomembrane system</location>
        <topology evidence="1">Multi-pass membrane protein</topology>
    </subcellularLocation>
</comment>
<dbReference type="Gene3D" id="1.20.1250.20">
    <property type="entry name" value="MFS general substrate transporter like domains"/>
    <property type="match status" value="2"/>
</dbReference>
<dbReference type="PANTHER" id="PTHR23514">
    <property type="entry name" value="BYPASS OF STOP CODON PROTEIN 6"/>
    <property type="match status" value="1"/>
</dbReference>
<evidence type="ECO:0000313" key="9">
    <source>
        <dbReference type="EMBL" id="KIM90104.1"/>
    </source>
</evidence>
<feature type="transmembrane region" description="Helical" evidence="7">
    <location>
        <begin position="110"/>
        <end position="132"/>
    </location>
</feature>
<evidence type="ECO:0000256" key="7">
    <source>
        <dbReference type="SAM" id="Phobius"/>
    </source>
</evidence>
<feature type="transmembrane region" description="Helical" evidence="7">
    <location>
        <begin position="284"/>
        <end position="310"/>
    </location>
</feature>
<dbReference type="InterPro" id="IPR051788">
    <property type="entry name" value="MFS_Transporter"/>
</dbReference>
<evidence type="ECO:0000259" key="8">
    <source>
        <dbReference type="PROSITE" id="PS50850"/>
    </source>
</evidence>
<dbReference type="GO" id="GO:0022857">
    <property type="term" value="F:transmembrane transporter activity"/>
    <property type="evidence" value="ECO:0007669"/>
    <property type="project" value="InterPro"/>
</dbReference>
<evidence type="ECO:0000256" key="1">
    <source>
        <dbReference type="ARBA" id="ARBA00004127"/>
    </source>
</evidence>
<dbReference type="InParanoid" id="A0A0C3GEL4"/>
<dbReference type="GO" id="GO:0012505">
    <property type="term" value="C:endomembrane system"/>
    <property type="evidence" value="ECO:0007669"/>
    <property type="project" value="UniProtKB-SubCell"/>
</dbReference>
<evidence type="ECO:0000256" key="5">
    <source>
        <dbReference type="ARBA" id="ARBA00022989"/>
    </source>
</evidence>
<gene>
    <name evidence="9" type="ORF">PILCRDRAFT_811818</name>
</gene>
<name>A0A0C3GEL4_PILCF</name>
<feature type="transmembrane region" description="Helical" evidence="7">
    <location>
        <begin position="322"/>
        <end position="341"/>
    </location>
</feature>
<comment type="similarity">
    <text evidence="2">Belongs to the major facilitator superfamily.</text>
</comment>
<sequence>MSTTTITNAAVEALPNTSSLSFHPKSPQTQPSASAVGLNGMLENIEMKDRTVTTKTAAPSTSSVSNTNAHRVRANIQFISLCYSLFLAGWNDGTTGPLLPRIQEVYHVGFAIVSLIFVFACVGSISGAFLNFPITDRLGFGKVMVLGSLFQIVAFCLEASALPFPGFVFGYAVNGVGSALQDAQANGFVASLKDNASAKMGMLHAAYGAGALASPLVATQFAQIDRWSFHYLVSLGIAVTNTIALLAIFGLKSQDECLAQIGQAPQEQVTSQHSKFRQIFSLKAVHFLAFFILVYVGIQVTIGGWIVTYIIDVRGGGPSSGYISAGFFGGLTMGRVGLLWVNQKVGERRVLYIYTALAIGLELIIWFVPSLIGDAVAVSLVGILLGPIYPIVMNESSKVLPHWLLTQSIGWIAAFGQAGSAVLPFITGALASKVGIKSLQPLLVSMMSLMIALWWLVPSSPRRVD</sequence>